<dbReference type="PANTHER" id="PTHR31672">
    <property type="entry name" value="BNACNNG10540D PROTEIN"/>
    <property type="match status" value="1"/>
</dbReference>
<dbReference type="Gene3D" id="1.20.1280.50">
    <property type="match status" value="1"/>
</dbReference>
<reference evidence="2" key="2">
    <citation type="submission" date="2021-01" db="UniProtKB">
        <authorList>
            <consortium name="EnsemblPlants"/>
        </authorList>
    </citation>
    <scope>IDENTIFICATION</scope>
</reference>
<reference evidence="2 3" key="1">
    <citation type="journal article" date="2016" name="G3 (Bethesda)">
        <title>First Draft Assembly and Annotation of the Genome of a California Endemic Oak Quercus lobata Nee (Fagaceae).</title>
        <authorList>
            <person name="Sork V.L."/>
            <person name="Fitz-Gibbon S.T."/>
            <person name="Puiu D."/>
            <person name="Crepeau M."/>
            <person name="Gugger P.F."/>
            <person name="Sherman R."/>
            <person name="Stevens K."/>
            <person name="Langley C.H."/>
            <person name="Pellegrini M."/>
            <person name="Salzberg S.L."/>
        </authorList>
    </citation>
    <scope>NUCLEOTIDE SEQUENCE [LARGE SCALE GENOMIC DNA]</scope>
    <source>
        <strain evidence="2 3">cv. SW786</strain>
    </source>
</reference>
<dbReference type="OrthoDB" id="687122at2759"/>
<dbReference type="GeneID" id="115967214"/>
<name>A0A7N2N1I2_QUELO</name>
<evidence type="ECO:0000313" key="2">
    <source>
        <dbReference type="EnsemblPlants" id="QL11p056330:mrna:CDS:2"/>
    </source>
</evidence>
<dbReference type="Pfam" id="PF08268">
    <property type="entry name" value="FBA_3"/>
    <property type="match status" value="1"/>
</dbReference>
<evidence type="ECO:0000313" key="3">
    <source>
        <dbReference type="Proteomes" id="UP000594261"/>
    </source>
</evidence>
<evidence type="ECO:0000259" key="1">
    <source>
        <dbReference type="SMART" id="SM00256"/>
    </source>
</evidence>
<protein>
    <recommendedName>
        <fullName evidence="1">F-box domain-containing protein</fullName>
    </recommendedName>
</protein>
<feature type="domain" description="F-box" evidence="1">
    <location>
        <begin position="16"/>
        <end position="56"/>
    </location>
</feature>
<dbReference type="Gramene" id="QL11p056330:mrna">
    <property type="protein sequence ID" value="QL11p056330:mrna:CDS:2"/>
    <property type="gene ID" value="QL11p056330"/>
</dbReference>
<dbReference type="InterPro" id="IPR050796">
    <property type="entry name" value="SCF_F-box_component"/>
</dbReference>
<organism evidence="2 3">
    <name type="scientific">Quercus lobata</name>
    <name type="common">Valley oak</name>
    <dbReference type="NCBI Taxonomy" id="97700"/>
    <lineage>
        <taxon>Eukaryota</taxon>
        <taxon>Viridiplantae</taxon>
        <taxon>Streptophyta</taxon>
        <taxon>Embryophyta</taxon>
        <taxon>Tracheophyta</taxon>
        <taxon>Spermatophyta</taxon>
        <taxon>Magnoliopsida</taxon>
        <taxon>eudicotyledons</taxon>
        <taxon>Gunneridae</taxon>
        <taxon>Pentapetalae</taxon>
        <taxon>rosids</taxon>
        <taxon>fabids</taxon>
        <taxon>Fagales</taxon>
        <taxon>Fagaceae</taxon>
        <taxon>Quercus</taxon>
    </lineage>
</organism>
<keyword evidence="3" id="KW-1185">Reference proteome</keyword>
<dbReference type="InterPro" id="IPR036047">
    <property type="entry name" value="F-box-like_dom_sf"/>
</dbReference>
<dbReference type="CDD" id="cd22157">
    <property type="entry name" value="F-box_AtFBW1-like"/>
    <property type="match status" value="1"/>
</dbReference>
<dbReference type="KEGG" id="qlo:115967214"/>
<dbReference type="InterPro" id="IPR013187">
    <property type="entry name" value="F-box-assoc_dom_typ3"/>
</dbReference>
<dbReference type="PANTHER" id="PTHR31672:SF13">
    <property type="entry name" value="F-BOX PROTEIN CPR30-LIKE"/>
    <property type="match status" value="1"/>
</dbReference>
<proteinExistence type="predicted"/>
<gene>
    <name evidence="2" type="primary">LOC115967214</name>
</gene>
<dbReference type="AlphaFoldDB" id="A0A7N2N1I2"/>
<sequence>MENESHSHIADENCSLGQDVILEILARLPAESLIQCERVCKSWFRIIHDPNFVHKFKQVFIIGKFHRLQYLVLNVNNGNWTGKVLENSWCTFFRIEDAYNGLILHKTTNYSNLHVYNNSNDKMTTIPLVPLTSSRNYYSLVHDASIQKYKVVCFCLRNNIVKCYIYVLDSNDEEVNEAPTWRELSFSFLVNFPTHPTIDFDRVLCNGALNWISKTETDLMAYVSSLDISSEKLGKRIELPSKPSLCNMTIFFNCKLLAFNGFLCYANPSSKDRFDFWVLKDWDKLKPIWIKQYTLRLSSMICKPAGLKSFVHDNFFPLAIYHSVHSYSVEIMIQFSRKLFVYNVKSKELRSIEVIEEESLDACYLRHFIITLK</sequence>
<dbReference type="InterPro" id="IPR001810">
    <property type="entry name" value="F-box_dom"/>
</dbReference>
<dbReference type="InParanoid" id="A0A7N2N1I2"/>
<dbReference type="Pfam" id="PF12937">
    <property type="entry name" value="F-box-like"/>
    <property type="match status" value="1"/>
</dbReference>
<accession>A0A7N2N1I2</accession>
<dbReference type="EnsemblPlants" id="QL11p056330:mrna">
    <property type="protein sequence ID" value="QL11p056330:mrna:CDS:2"/>
    <property type="gene ID" value="QL11p056330"/>
</dbReference>
<dbReference type="SMART" id="SM00256">
    <property type="entry name" value="FBOX"/>
    <property type="match status" value="1"/>
</dbReference>
<dbReference type="RefSeq" id="XP_030942131.1">
    <property type="nucleotide sequence ID" value="XM_031086271.1"/>
</dbReference>
<dbReference type="Proteomes" id="UP000594261">
    <property type="component" value="Chromosome 11"/>
</dbReference>
<dbReference type="EMBL" id="LRBV02000011">
    <property type="status" value="NOT_ANNOTATED_CDS"/>
    <property type="molecule type" value="Genomic_DNA"/>
</dbReference>
<dbReference type="SUPFAM" id="SSF81383">
    <property type="entry name" value="F-box domain"/>
    <property type="match status" value="1"/>
</dbReference>